<comment type="subcellular location">
    <subcellularLocation>
        <location evidence="2">Cytoplasm</location>
        <location evidence="2">Cytoskeleton</location>
        <location evidence="2">Cilium axoneme</location>
    </subcellularLocation>
</comment>
<evidence type="ECO:0000256" key="3">
    <source>
        <dbReference type="ARBA" id="ARBA00009205"/>
    </source>
</evidence>
<reference evidence="8" key="1">
    <citation type="journal article" date="2023" name="IScience">
        <title>Live-bearing cockroach genome reveals convergent evolutionary mechanisms linked to viviparity in insects and beyond.</title>
        <authorList>
            <person name="Fouks B."/>
            <person name="Harrison M.C."/>
            <person name="Mikhailova A.A."/>
            <person name="Marchal E."/>
            <person name="English S."/>
            <person name="Carruthers M."/>
            <person name="Jennings E.C."/>
            <person name="Chiamaka E.L."/>
            <person name="Frigard R.A."/>
            <person name="Pippel M."/>
            <person name="Attardo G.M."/>
            <person name="Benoit J.B."/>
            <person name="Bornberg-Bauer E."/>
            <person name="Tobe S.S."/>
        </authorList>
    </citation>
    <scope>NUCLEOTIDE SEQUENCE</scope>
    <source>
        <strain evidence="8">Stay&amp;Tobe</strain>
    </source>
</reference>
<evidence type="ECO:0000256" key="6">
    <source>
        <dbReference type="ARBA" id="ARBA00023212"/>
    </source>
</evidence>
<dbReference type="Proteomes" id="UP001233999">
    <property type="component" value="Unassembled WGS sequence"/>
</dbReference>
<organism evidence="8 9">
    <name type="scientific">Diploptera punctata</name>
    <name type="common">Pacific beetle cockroach</name>
    <dbReference type="NCBI Taxonomy" id="6984"/>
    <lineage>
        <taxon>Eukaryota</taxon>
        <taxon>Metazoa</taxon>
        <taxon>Ecdysozoa</taxon>
        <taxon>Arthropoda</taxon>
        <taxon>Hexapoda</taxon>
        <taxon>Insecta</taxon>
        <taxon>Pterygota</taxon>
        <taxon>Neoptera</taxon>
        <taxon>Polyneoptera</taxon>
        <taxon>Dictyoptera</taxon>
        <taxon>Blattodea</taxon>
        <taxon>Blaberoidea</taxon>
        <taxon>Blaberidae</taxon>
        <taxon>Diplopterinae</taxon>
        <taxon>Diploptera</taxon>
    </lineage>
</organism>
<sequence length="234" mass="27338">MEVEKYTFIFLKERQHKQFEDKNIQDLLMKWSMKGHIKLQTYSFNEPFLTYKKKDFVLAFFQNPIVESTLNILSLDSSWNPIGPNIASVDIENIPCTATSMSLFNCLKDPSNNITRCDGCLMQCLYDEIDSFPVTDELRKMLLDPECQNYNLISQSVRNEFLFRLFRHLCLGGQWCQYEDNINAYLDTTKKLYKDIIKVQKNPDTKEITPISIILKIIAKGKDNVAYFPSNPEK</sequence>
<accession>A0AAD7Z4U0</accession>
<protein>
    <recommendedName>
        <fullName evidence="4">Cilia- and flagella-associated protein 300</fullName>
    </recommendedName>
</protein>
<evidence type="ECO:0000313" key="8">
    <source>
        <dbReference type="EMBL" id="KAJ9573503.1"/>
    </source>
</evidence>
<evidence type="ECO:0000256" key="1">
    <source>
        <dbReference type="ARBA" id="ARBA00002404"/>
    </source>
</evidence>
<keyword evidence="7" id="KW-0966">Cell projection</keyword>
<proteinExistence type="inferred from homology"/>
<comment type="function">
    <text evidence="1">Cilium- and flagellum-specific protein that plays a role in axonemal structure organization and motility. May play a role in outer and inner dynein arm assembly.</text>
</comment>
<evidence type="ECO:0000256" key="7">
    <source>
        <dbReference type="ARBA" id="ARBA00023273"/>
    </source>
</evidence>
<name>A0AAD7Z4U0_DIPPU</name>
<dbReference type="InterPro" id="IPR029416">
    <property type="entry name" value="CFAP300"/>
</dbReference>
<comment type="similarity">
    <text evidence="3">Belongs to the CFAP300 family.</text>
</comment>
<dbReference type="PANTHER" id="PTHR31078:SF1">
    <property type="entry name" value="CILIA- AND FLAGELLA-ASSOCIATED PROTEIN 300"/>
    <property type="match status" value="1"/>
</dbReference>
<dbReference type="Pfam" id="PF14926">
    <property type="entry name" value="CFAP300"/>
    <property type="match status" value="1"/>
</dbReference>
<evidence type="ECO:0000256" key="5">
    <source>
        <dbReference type="ARBA" id="ARBA00022490"/>
    </source>
</evidence>
<comment type="caution">
    <text evidence="8">The sequence shown here is derived from an EMBL/GenBank/DDBJ whole genome shotgun (WGS) entry which is preliminary data.</text>
</comment>
<evidence type="ECO:0000313" key="9">
    <source>
        <dbReference type="Proteomes" id="UP001233999"/>
    </source>
</evidence>
<evidence type="ECO:0000256" key="4">
    <source>
        <dbReference type="ARBA" id="ARBA00022174"/>
    </source>
</evidence>
<evidence type="ECO:0000256" key="2">
    <source>
        <dbReference type="ARBA" id="ARBA00004430"/>
    </source>
</evidence>
<dbReference type="EMBL" id="JASPKZ010010696">
    <property type="protein sequence ID" value="KAJ9573503.1"/>
    <property type="molecule type" value="Genomic_DNA"/>
</dbReference>
<reference evidence="8" key="2">
    <citation type="submission" date="2023-05" db="EMBL/GenBank/DDBJ databases">
        <authorList>
            <person name="Fouks B."/>
        </authorList>
    </citation>
    <scope>NUCLEOTIDE SEQUENCE</scope>
    <source>
        <strain evidence="8">Stay&amp;Tobe</strain>
        <tissue evidence="8">Testes</tissue>
    </source>
</reference>
<keyword evidence="9" id="KW-1185">Reference proteome</keyword>
<dbReference type="PANTHER" id="PTHR31078">
    <property type="entry name" value="CILIA- AND FLAGELLA-ASSOCIATED PROTEIN 300"/>
    <property type="match status" value="1"/>
</dbReference>
<dbReference type="GO" id="GO:0005930">
    <property type="term" value="C:axoneme"/>
    <property type="evidence" value="ECO:0007669"/>
    <property type="project" value="UniProtKB-SubCell"/>
</dbReference>
<gene>
    <name evidence="8" type="ORF">L9F63_009067</name>
</gene>
<dbReference type="AlphaFoldDB" id="A0AAD7Z4U0"/>
<keyword evidence="6" id="KW-0206">Cytoskeleton</keyword>
<keyword evidence="5" id="KW-0963">Cytoplasm</keyword>